<dbReference type="Proteomes" id="UP001498771">
    <property type="component" value="Unassembled WGS sequence"/>
</dbReference>
<sequence>MSFWGSQYDQTGAQPFIDEEDQFALYGLPNFVSEEDKFSGGQRQVDEHLFKLKTYLRLRGGPLYKKVGTSRVGPTMKGAAKSSWTGIVGDVRPGQASSSMNEFDSTLGKFAKYMGGEYLPSPDSSMLRQDDFRKKGSSASEIPGSKAGVFDIEDDDSLDEYNANFFEVRAKCDPASVLALERQYFPGLSADIKQIIKDKLQVDINNARMNLQAKMLIARKADAILRTARYEKPGQEDEEDISLDLD</sequence>
<keyword evidence="2" id="KW-1185">Reference proteome</keyword>
<protein>
    <submittedName>
        <fullName evidence="1">Uncharacterized protein</fullName>
    </submittedName>
</protein>
<reference evidence="1 2" key="1">
    <citation type="submission" date="2024-03" db="EMBL/GenBank/DDBJ databases">
        <title>Genome-scale model development and genomic sequencing of the oleaginous clade Lipomyces.</title>
        <authorList>
            <consortium name="Lawrence Berkeley National Laboratory"/>
            <person name="Czajka J.J."/>
            <person name="Han Y."/>
            <person name="Kim J."/>
            <person name="Mondo S.J."/>
            <person name="Hofstad B.A."/>
            <person name="Robles A."/>
            <person name="Haridas S."/>
            <person name="Riley R."/>
            <person name="LaButti K."/>
            <person name="Pangilinan J."/>
            <person name="Andreopoulos W."/>
            <person name="Lipzen A."/>
            <person name="Yan J."/>
            <person name="Wang M."/>
            <person name="Ng V."/>
            <person name="Grigoriev I.V."/>
            <person name="Spatafora J.W."/>
            <person name="Magnuson J.K."/>
            <person name="Baker S.E."/>
            <person name="Pomraning K.R."/>
        </authorList>
    </citation>
    <scope>NUCLEOTIDE SEQUENCE [LARGE SCALE GENOMIC DNA]</scope>
    <source>
        <strain evidence="1 2">Phaff 52-87</strain>
    </source>
</reference>
<evidence type="ECO:0000313" key="1">
    <source>
        <dbReference type="EMBL" id="KAK7206186.1"/>
    </source>
</evidence>
<accession>A0ABR1F8M8</accession>
<comment type="caution">
    <text evidence="1">The sequence shown here is derived from an EMBL/GenBank/DDBJ whole genome shotgun (WGS) entry which is preliminary data.</text>
</comment>
<proteinExistence type="predicted"/>
<dbReference type="GeneID" id="90037742"/>
<dbReference type="EMBL" id="JBBJBU010000003">
    <property type="protein sequence ID" value="KAK7206186.1"/>
    <property type="molecule type" value="Genomic_DNA"/>
</dbReference>
<organism evidence="1 2">
    <name type="scientific">Myxozyma melibiosi</name>
    <dbReference type="NCBI Taxonomy" id="54550"/>
    <lineage>
        <taxon>Eukaryota</taxon>
        <taxon>Fungi</taxon>
        <taxon>Dikarya</taxon>
        <taxon>Ascomycota</taxon>
        <taxon>Saccharomycotina</taxon>
        <taxon>Lipomycetes</taxon>
        <taxon>Lipomycetales</taxon>
        <taxon>Lipomycetaceae</taxon>
        <taxon>Myxozyma</taxon>
    </lineage>
</organism>
<gene>
    <name evidence="1" type="ORF">BZA70DRAFT_275974</name>
</gene>
<name>A0ABR1F8M8_9ASCO</name>
<evidence type="ECO:0000313" key="2">
    <source>
        <dbReference type="Proteomes" id="UP001498771"/>
    </source>
</evidence>
<dbReference type="RefSeq" id="XP_064769219.1">
    <property type="nucleotide sequence ID" value="XM_064912230.1"/>
</dbReference>